<keyword evidence="6" id="KW-1185">Reference proteome</keyword>
<proteinExistence type="predicted"/>
<dbReference type="InterPro" id="IPR003778">
    <property type="entry name" value="CT_A_B"/>
</dbReference>
<accession>A0A7W1WZE7</accession>
<dbReference type="GO" id="GO:0016787">
    <property type="term" value="F:hydrolase activity"/>
    <property type="evidence" value="ECO:0007669"/>
    <property type="project" value="UniProtKB-KW"/>
</dbReference>
<dbReference type="GO" id="GO:0005524">
    <property type="term" value="F:ATP binding"/>
    <property type="evidence" value="ECO:0007669"/>
    <property type="project" value="UniProtKB-KW"/>
</dbReference>
<gene>
    <name evidence="5" type="ORF">H1S06_11715</name>
</gene>
<evidence type="ECO:0000256" key="2">
    <source>
        <dbReference type="ARBA" id="ARBA00022801"/>
    </source>
</evidence>
<evidence type="ECO:0000259" key="4">
    <source>
        <dbReference type="SMART" id="SM00797"/>
    </source>
</evidence>
<keyword evidence="5" id="KW-0808">Transferase</keyword>
<dbReference type="SUPFAM" id="SSF50891">
    <property type="entry name" value="Cyclophilin-like"/>
    <property type="match status" value="1"/>
</dbReference>
<organism evidence="5 6">
    <name type="scientific">Marinobacterium marinum</name>
    <dbReference type="NCBI Taxonomy" id="2756129"/>
    <lineage>
        <taxon>Bacteria</taxon>
        <taxon>Pseudomonadati</taxon>
        <taxon>Pseudomonadota</taxon>
        <taxon>Gammaproteobacteria</taxon>
        <taxon>Oceanospirillales</taxon>
        <taxon>Oceanospirillaceae</taxon>
        <taxon>Marinobacterium</taxon>
    </lineage>
</organism>
<name>A0A7W1WZE7_9GAMM</name>
<dbReference type="Gene3D" id="2.40.100.10">
    <property type="entry name" value="Cyclophilin-like"/>
    <property type="match status" value="1"/>
</dbReference>
<dbReference type="AlphaFoldDB" id="A0A7W1WZE7"/>
<dbReference type="GO" id="GO:0016740">
    <property type="term" value="F:transferase activity"/>
    <property type="evidence" value="ECO:0007669"/>
    <property type="project" value="UniProtKB-KW"/>
</dbReference>
<dbReference type="RefSeq" id="WP_181740405.1">
    <property type="nucleotide sequence ID" value="NZ_JACEMT010000052.1"/>
</dbReference>
<keyword evidence="3" id="KW-0067">ATP-binding</keyword>
<keyword evidence="1" id="KW-0547">Nucleotide-binding</keyword>
<dbReference type="InterPro" id="IPR029000">
    <property type="entry name" value="Cyclophilin-like_dom_sf"/>
</dbReference>
<dbReference type="InterPro" id="IPR052708">
    <property type="entry name" value="PxpC"/>
</dbReference>
<dbReference type="PANTHER" id="PTHR43309:SF4">
    <property type="entry name" value="CARBOXYLTRANSFERASE DOMAIN-CONTAINING PROTEIN"/>
    <property type="match status" value="1"/>
</dbReference>
<dbReference type="PANTHER" id="PTHR43309">
    <property type="entry name" value="5-OXOPROLINASE SUBUNIT C"/>
    <property type="match status" value="1"/>
</dbReference>
<protein>
    <submittedName>
        <fullName evidence="5">Biotin-dependent carboxyltransferase</fullName>
    </submittedName>
</protein>
<evidence type="ECO:0000256" key="3">
    <source>
        <dbReference type="ARBA" id="ARBA00022840"/>
    </source>
</evidence>
<evidence type="ECO:0000313" key="6">
    <source>
        <dbReference type="Proteomes" id="UP000538931"/>
    </source>
</evidence>
<feature type="domain" description="Carboxyltransferase" evidence="4">
    <location>
        <begin position="24"/>
        <end position="303"/>
    </location>
</feature>
<dbReference type="EMBL" id="JACEMT010000052">
    <property type="protein sequence ID" value="MBA4503026.1"/>
    <property type="molecule type" value="Genomic_DNA"/>
</dbReference>
<evidence type="ECO:0000256" key="1">
    <source>
        <dbReference type="ARBA" id="ARBA00022741"/>
    </source>
</evidence>
<evidence type="ECO:0000313" key="5">
    <source>
        <dbReference type="EMBL" id="MBA4503026.1"/>
    </source>
</evidence>
<keyword evidence="2" id="KW-0378">Hydrolase</keyword>
<dbReference type="Pfam" id="PF02626">
    <property type="entry name" value="CT_A_B"/>
    <property type="match status" value="1"/>
</dbReference>
<dbReference type="SMART" id="SM00797">
    <property type="entry name" value="AHS2"/>
    <property type="match status" value="1"/>
</dbReference>
<sequence length="306" mass="33450">MSFKVIDPGMIALVQDGGRAGYQHLGVTTGGPMDEHAFDWANWLLGNPRGSAALEITYGMLVLEALSDMTFALAGADLGATLNGKPLLPWQQYQVQAGDRLKFGTPENGLRAYLAFPGGIQTVARLGSAATVTREKLGGLDGSGKPLQRGDRLLSMESAVAEQRAMPDWAIPDYSEPLKMGLILGYQYECFSITQRMKFFTAPYTVTSNIDRMGYRLQGEPVASEQNGIISEGIALGAVQIPQDGQPIVLMRDRQTIGGYPKIGCVFSLDLAKLAQRKPGDIVEFRLMDVAEAENRRMLYDRQFNH</sequence>
<comment type="caution">
    <text evidence="5">The sequence shown here is derived from an EMBL/GenBank/DDBJ whole genome shotgun (WGS) entry which is preliminary data.</text>
</comment>
<dbReference type="Proteomes" id="UP000538931">
    <property type="component" value="Unassembled WGS sequence"/>
</dbReference>
<reference evidence="5 6" key="1">
    <citation type="submission" date="2020-07" db="EMBL/GenBank/DDBJ databases">
        <title>Bacterium isolated from marien macroalgae.</title>
        <authorList>
            <person name="Zhu K."/>
            <person name="Lu D."/>
            <person name="Du Z."/>
        </authorList>
    </citation>
    <scope>NUCLEOTIDE SEQUENCE [LARGE SCALE GENOMIC DNA]</scope>
    <source>
        <strain evidence="5 6">3-1745</strain>
    </source>
</reference>
<dbReference type="NCBIfam" id="TIGR00724">
    <property type="entry name" value="urea_amlyse_rel"/>
    <property type="match status" value="1"/>
</dbReference>